<evidence type="ECO:0000313" key="10">
    <source>
        <dbReference type="Proteomes" id="UP000789595"/>
    </source>
</evidence>
<evidence type="ECO:0000256" key="4">
    <source>
        <dbReference type="PROSITE-ProRule" id="PRU00332"/>
    </source>
</evidence>
<dbReference type="Gene3D" id="1.10.10.10">
    <property type="entry name" value="Winged helix-like DNA-binding domain superfamily/Winged helix DNA-binding domain"/>
    <property type="match status" value="1"/>
</dbReference>
<protein>
    <recommendedName>
        <fullName evidence="11">HTH La-type RNA-binding domain-containing protein</fullName>
    </recommendedName>
</protein>
<dbReference type="SUPFAM" id="SSF46785">
    <property type="entry name" value="Winged helix' DNA-binding domain"/>
    <property type="match status" value="1"/>
</dbReference>
<organism evidence="9 10">
    <name type="scientific">Pelagomonas calceolata</name>
    <dbReference type="NCBI Taxonomy" id="35677"/>
    <lineage>
        <taxon>Eukaryota</taxon>
        <taxon>Sar</taxon>
        <taxon>Stramenopiles</taxon>
        <taxon>Ochrophyta</taxon>
        <taxon>Pelagophyceae</taxon>
        <taxon>Pelagomonadales</taxon>
        <taxon>Pelagomonadaceae</taxon>
        <taxon>Pelagomonas</taxon>
    </lineage>
</organism>
<dbReference type="GO" id="GO:0003729">
    <property type="term" value="F:mRNA binding"/>
    <property type="evidence" value="ECO:0007669"/>
    <property type="project" value="TreeGrafter"/>
</dbReference>
<dbReference type="InterPro" id="IPR036390">
    <property type="entry name" value="WH_DNA-bd_sf"/>
</dbReference>
<evidence type="ECO:0000256" key="1">
    <source>
        <dbReference type="ARBA" id="ARBA00004123"/>
    </source>
</evidence>
<comment type="subcellular location">
    <subcellularLocation>
        <location evidence="1">Nucleus</location>
    </subcellularLocation>
</comment>
<dbReference type="InterPro" id="IPR036388">
    <property type="entry name" value="WH-like_DNA-bd_sf"/>
</dbReference>
<feature type="domain" description="XRRM" evidence="8">
    <location>
        <begin position="214"/>
        <end position="327"/>
    </location>
</feature>
<dbReference type="InterPro" id="IPR045180">
    <property type="entry name" value="La_dom_prot"/>
</dbReference>
<evidence type="ECO:0008006" key="11">
    <source>
        <dbReference type="Google" id="ProtNLM"/>
    </source>
</evidence>
<dbReference type="Pfam" id="PF05383">
    <property type="entry name" value="La"/>
    <property type="match status" value="1"/>
</dbReference>
<dbReference type="Proteomes" id="UP000789595">
    <property type="component" value="Unassembled WGS sequence"/>
</dbReference>
<dbReference type="SMART" id="SM00715">
    <property type="entry name" value="LA"/>
    <property type="match status" value="1"/>
</dbReference>
<dbReference type="InterPro" id="IPR002344">
    <property type="entry name" value="Lupus_La"/>
</dbReference>
<dbReference type="CDD" id="cd00590">
    <property type="entry name" value="RRM_SF"/>
    <property type="match status" value="1"/>
</dbReference>
<evidence type="ECO:0000313" key="9">
    <source>
        <dbReference type="EMBL" id="CAH0372066.1"/>
    </source>
</evidence>
<dbReference type="PROSITE" id="PS50102">
    <property type="entry name" value="RRM"/>
    <property type="match status" value="1"/>
</dbReference>
<evidence type="ECO:0000256" key="3">
    <source>
        <dbReference type="ARBA" id="ARBA00023242"/>
    </source>
</evidence>
<evidence type="ECO:0000259" key="6">
    <source>
        <dbReference type="PROSITE" id="PS50102"/>
    </source>
</evidence>
<evidence type="ECO:0000259" key="7">
    <source>
        <dbReference type="PROSITE" id="PS50961"/>
    </source>
</evidence>
<dbReference type="InterPro" id="IPR012677">
    <property type="entry name" value="Nucleotide-bd_a/b_plait_sf"/>
</dbReference>
<feature type="domain" description="RRM" evidence="6">
    <location>
        <begin position="102"/>
        <end position="185"/>
    </location>
</feature>
<name>A0A8J2SJN5_9STRA</name>
<dbReference type="Gene3D" id="3.30.70.330">
    <property type="match status" value="2"/>
</dbReference>
<proteinExistence type="predicted"/>
<evidence type="ECO:0000256" key="5">
    <source>
        <dbReference type="SAM" id="MobiDB-lite"/>
    </source>
</evidence>
<dbReference type="EMBL" id="CAKKNE010000003">
    <property type="protein sequence ID" value="CAH0372066.1"/>
    <property type="molecule type" value="Genomic_DNA"/>
</dbReference>
<comment type="caution">
    <text evidence="9">The sequence shown here is derived from an EMBL/GenBank/DDBJ whole genome shotgun (WGS) entry which is preliminary data.</text>
</comment>
<dbReference type="AlphaFoldDB" id="A0A8J2SJN5"/>
<feature type="domain" description="HTH La-type RNA-binding" evidence="7">
    <location>
        <begin position="9"/>
        <end position="97"/>
    </location>
</feature>
<gene>
    <name evidence="9" type="ORF">PECAL_3P20410</name>
</gene>
<dbReference type="PRINTS" id="PR00302">
    <property type="entry name" value="LUPUSLA"/>
</dbReference>
<dbReference type="InterPro" id="IPR006630">
    <property type="entry name" value="La_HTH"/>
</dbReference>
<keyword evidence="10" id="KW-1185">Reference proteome</keyword>
<dbReference type="GO" id="GO:0005634">
    <property type="term" value="C:nucleus"/>
    <property type="evidence" value="ECO:0007669"/>
    <property type="project" value="UniProtKB-SubCell"/>
</dbReference>
<dbReference type="InterPro" id="IPR035979">
    <property type="entry name" value="RBD_domain_sf"/>
</dbReference>
<dbReference type="PROSITE" id="PS50961">
    <property type="entry name" value="HTH_LA"/>
    <property type="match status" value="1"/>
</dbReference>
<dbReference type="OrthoDB" id="439993at2759"/>
<dbReference type="InterPro" id="IPR014886">
    <property type="entry name" value="La_xRRM"/>
</dbReference>
<dbReference type="GO" id="GO:0006396">
    <property type="term" value="P:RNA processing"/>
    <property type="evidence" value="ECO:0007669"/>
    <property type="project" value="InterPro"/>
</dbReference>
<dbReference type="PANTHER" id="PTHR22792:SF140">
    <property type="entry name" value="ACHILLES, ISOFORM A"/>
    <property type="match status" value="1"/>
</dbReference>
<dbReference type="PROSITE" id="PS51939">
    <property type="entry name" value="XRRM"/>
    <property type="match status" value="1"/>
</dbReference>
<dbReference type="SMART" id="SM00360">
    <property type="entry name" value="RRM"/>
    <property type="match status" value="1"/>
</dbReference>
<evidence type="ECO:0000259" key="8">
    <source>
        <dbReference type="PROSITE" id="PS51939"/>
    </source>
</evidence>
<dbReference type="PANTHER" id="PTHR22792">
    <property type="entry name" value="LUPUS LA PROTEIN-RELATED"/>
    <property type="match status" value="1"/>
</dbReference>
<evidence type="ECO:0000256" key="2">
    <source>
        <dbReference type="ARBA" id="ARBA00022884"/>
    </source>
</evidence>
<reference evidence="9" key="1">
    <citation type="submission" date="2021-11" db="EMBL/GenBank/DDBJ databases">
        <authorList>
            <consortium name="Genoscope - CEA"/>
            <person name="William W."/>
        </authorList>
    </citation>
    <scope>NUCLEOTIDE SEQUENCE</scope>
</reference>
<dbReference type="SUPFAM" id="SSF54928">
    <property type="entry name" value="RNA-binding domain, RBD"/>
    <property type="match status" value="1"/>
</dbReference>
<dbReference type="InterPro" id="IPR000504">
    <property type="entry name" value="RRM_dom"/>
</dbReference>
<feature type="compositionally biased region" description="Basic residues" evidence="5">
    <location>
        <begin position="308"/>
        <end position="327"/>
    </location>
</feature>
<dbReference type="GO" id="GO:1990904">
    <property type="term" value="C:ribonucleoprotein complex"/>
    <property type="evidence" value="ECO:0007669"/>
    <property type="project" value="UniProtKB-UniRule"/>
</dbReference>
<dbReference type="Pfam" id="PF00076">
    <property type="entry name" value="RRM_1"/>
    <property type="match status" value="1"/>
</dbReference>
<keyword evidence="3" id="KW-0539">Nucleus</keyword>
<sequence>MAEAPAPAPSAEDELATKILRQVEYYFSDDSYPFDDYIKSQETDGWTPLATIAAFKKMVSYTTDLDVIRSALKASDALDLDDSGENLKRRYVTPDQDPHKERIVHASGFGVDGGKEAVETNIGKALERFGSVEDVRALRNLSQDGRLLDGSAFVRFAKKEDAESAVEMSGCVISGRKIGLMTSVDWFTRLEKKRASMKKKREEKDKRPPVPKKENIPGCVLRFEKLESVPECSREDLRSCCEKAGGQVKYVEFSRGDAVGHVRLGAPGILEKLTSEPSIKDTKVTASVLDGDAEKDYYARLEETAAASRKRGGGRRGGGRRGKRQRN</sequence>
<dbReference type="Pfam" id="PF08777">
    <property type="entry name" value="RRM_3"/>
    <property type="match status" value="1"/>
</dbReference>
<accession>A0A8J2SJN5</accession>
<keyword evidence="2 4" id="KW-0694">RNA-binding</keyword>
<dbReference type="CDD" id="cd07323">
    <property type="entry name" value="LAM"/>
    <property type="match status" value="1"/>
</dbReference>
<feature type="region of interest" description="Disordered" evidence="5">
    <location>
        <begin position="304"/>
        <end position="327"/>
    </location>
</feature>